<evidence type="ECO:0008006" key="4">
    <source>
        <dbReference type="Google" id="ProtNLM"/>
    </source>
</evidence>
<comment type="caution">
    <text evidence="2">The sequence shown here is derived from an EMBL/GenBank/DDBJ whole genome shotgun (WGS) entry which is preliminary data.</text>
</comment>
<evidence type="ECO:0000313" key="2">
    <source>
        <dbReference type="EMBL" id="RZU01141.1"/>
    </source>
</evidence>
<evidence type="ECO:0000256" key="1">
    <source>
        <dbReference type="SAM" id="SignalP"/>
    </source>
</evidence>
<accession>A0A4Q7VWN9</accession>
<proteinExistence type="predicted"/>
<dbReference type="AlphaFoldDB" id="A0A4Q7VWN9"/>
<keyword evidence="1" id="KW-0732">Signal</keyword>
<feature type="chain" id="PRO_5020351461" description="Outer membrane beta-barrel porin/alpha-amylase" evidence="1">
    <location>
        <begin position="36"/>
        <end position="276"/>
    </location>
</feature>
<sequence length="276" mass="29115">MEPQQQQRQTTRSRPAAGLALLAAAALLAPPSASAQSADAELLNRSNNPLAPFAALNVQNQYSPYLHESSAEINDFFVRGLLPVAPNGLIGVPQVLGLTLPFSSRPAPGGGSTVGPGDLSLSDLFVLHAQGLQLGIGPMLTLPTASSDELGAGKWQAGVDAVALAVSPARLLGARLQWQRSFAGDGERQDVDAIALQPLAYFNFDRGWYLRSTAAWRFDLRNGDYVIPVGFGGGKAIKAGTSVLNFYMEPQWSVAHQGQALPRFTITAGLNLSVGN</sequence>
<evidence type="ECO:0000313" key="3">
    <source>
        <dbReference type="Proteomes" id="UP000293671"/>
    </source>
</evidence>
<reference evidence="2 3" key="1">
    <citation type="submission" date="2019-02" db="EMBL/GenBank/DDBJ databases">
        <title>Genomic Encyclopedia of Type Strains, Phase IV (KMG-IV): sequencing the most valuable type-strain genomes for metagenomic binning, comparative biology and taxonomic classification.</title>
        <authorList>
            <person name="Goeker M."/>
        </authorList>
    </citation>
    <scope>NUCLEOTIDE SEQUENCE [LARGE SCALE GENOMIC DNA]</scope>
    <source>
        <strain evidence="2 3">DSM 19570</strain>
    </source>
</reference>
<gene>
    <name evidence="2" type="ORF">EV670_1857</name>
</gene>
<dbReference type="RefSeq" id="WP_242616888.1">
    <property type="nucleotide sequence ID" value="NZ_SHKP01000005.1"/>
</dbReference>
<protein>
    <recommendedName>
        <fullName evidence="4">Outer membrane beta-barrel porin/alpha-amylase</fullName>
    </recommendedName>
</protein>
<name>A0A4Q7VWN9_9BURK</name>
<organism evidence="2 3">
    <name type="scientific">Rivibacter subsaxonicus</name>
    <dbReference type="NCBI Taxonomy" id="457575"/>
    <lineage>
        <taxon>Bacteria</taxon>
        <taxon>Pseudomonadati</taxon>
        <taxon>Pseudomonadota</taxon>
        <taxon>Betaproteobacteria</taxon>
        <taxon>Burkholderiales</taxon>
        <taxon>Rivibacter</taxon>
    </lineage>
</organism>
<keyword evidence="3" id="KW-1185">Reference proteome</keyword>
<dbReference type="Proteomes" id="UP000293671">
    <property type="component" value="Unassembled WGS sequence"/>
</dbReference>
<feature type="signal peptide" evidence="1">
    <location>
        <begin position="1"/>
        <end position="35"/>
    </location>
</feature>
<dbReference type="EMBL" id="SHKP01000005">
    <property type="protein sequence ID" value="RZU01141.1"/>
    <property type="molecule type" value="Genomic_DNA"/>
</dbReference>